<organism evidence="1 2">
    <name type="scientific">Microbacterium capsulatum</name>
    <dbReference type="NCBI Taxonomy" id="3041921"/>
    <lineage>
        <taxon>Bacteria</taxon>
        <taxon>Bacillati</taxon>
        <taxon>Actinomycetota</taxon>
        <taxon>Actinomycetes</taxon>
        <taxon>Micrococcales</taxon>
        <taxon>Microbacteriaceae</taxon>
        <taxon>Microbacterium</taxon>
    </lineage>
</organism>
<name>A0ABU0XIR1_9MICO</name>
<keyword evidence="2" id="KW-1185">Reference proteome</keyword>
<evidence type="ECO:0000313" key="2">
    <source>
        <dbReference type="Proteomes" id="UP001230289"/>
    </source>
</evidence>
<sequence>MDLHPALSYRVSTLELEEAAVRAERARMAAEHPDQFVRRDGVIRRALRALAARRTVRTTAAVPAAPAREAATPGAADAAPVRLVVAAAEAEPAAERELVGCTPHAA</sequence>
<comment type="caution">
    <text evidence="1">The sequence shown here is derived from an EMBL/GenBank/DDBJ whole genome shotgun (WGS) entry which is preliminary data.</text>
</comment>
<evidence type="ECO:0008006" key="3">
    <source>
        <dbReference type="Google" id="ProtNLM"/>
    </source>
</evidence>
<dbReference type="Proteomes" id="UP001230289">
    <property type="component" value="Unassembled WGS sequence"/>
</dbReference>
<gene>
    <name evidence="1" type="ORF">RBR11_13960</name>
</gene>
<proteinExistence type="predicted"/>
<reference evidence="1 2" key="1">
    <citation type="submission" date="2023-08" db="EMBL/GenBank/DDBJ databases">
        <title>Microbacterium sp. nov., isolated from a waste landfill.</title>
        <authorList>
            <person name="Wen W."/>
        </authorList>
    </citation>
    <scope>NUCLEOTIDE SEQUENCE [LARGE SCALE GENOMIC DNA]</scope>
    <source>
        <strain evidence="1 2">ASV81</strain>
    </source>
</reference>
<accession>A0ABU0XIR1</accession>
<protein>
    <recommendedName>
        <fullName evidence="3">J domain-containing protein</fullName>
    </recommendedName>
</protein>
<dbReference type="RefSeq" id="WP_308489973.1">
    <property type="nucleotide sequence ID" value="NZ_JAVFCB010000008.1"/>
</dbReference>
<dbReference type="EMBL" id="JAVFCB010000008">
    <property type="protein sequence ID" value="MDQ4215023.1"/>
    <property type="molecule type" value="Genomic_DNA"/>
</dbReference>
<evidence type="ECO:0000313" key="1">
    <source>
        <dbReference type="EMBL" id="MDQ4215023.1"/>
    </source>
</evidence>